<dbReference type="EMBL" id="WXFA01000003">
    <property type="protein sequence ID" value="MBM3090375.1"/>
    <property type="molecule type" value="Genomic_DNA"/>
</dbReference>
<sequence>MPTLRIDPPLVATLGELLELAVRLEREAIDGYVMLAKRMRRENRADLADLFEGLAADERGHLDMVSAWIEEANPPVGPARIFAATDNAGMFDDGDALIVAPELLNAYRAFSVAVRNEEQAFMLWSYVAADAASTEIRQAAERMALEELGHVRILRKARRTAFHDLRSHRLIVADDLAAVETQLADWLEMNAGDARAEGTASWSSLSTDARQRARQMIDVPFAAPLGLAPLPEGGTISAMVLCEFLLERYLDLSEREGDDGLRQRAQTFAAATIDCLQALRGRAKKNAATLATSPQ</sequence>
<comment type="caution">
    <text evidence="2">The sequence shown here is derived from an EMBL/GenBank/DDBJ whole genome shotgun (WGS) entry which is preliminary data.</text>
</comment>
<keyword evidence="3" id="KW-1185">Reference proteome</keyword>
<gene>
    <name evidence="2" type="ORF">GFB56_06065</name>
</gene>
<dbReference type="GO" id="GO:0046872">
    <property type="term" value="F:metal ion binding"/>
    <property type="evidence" value="ECO:0007669"/>
    <property type="project" value="InterPro"/>
</dbReference>
<dbReference type="AlphaFoldDB" id="A0AAW4FDZ8"/>
<evidence type="ECO:0000313" key="2">
    <source>
        <dbReference type="EMBL" id="MBM3090375.1"/>
    </source>
</evidence>
<proteinExistence type="predicted"/>
<protein>
    <submittedName>
        <fullName evidence="2">Rubrerythrin family protein</fullName>
    </submittedName>
</protein>
<evidence type="ECO:0000313" key="3">
    <source>
        <dbReference type="Proteomes" id="UP000744980"/>
    </source>
</evidence>
<dbReference type="InterPro" id="IPR012347">
    <property type="entry name" value="Ferritin-like"/>
</dbReference>
<name>A0AAW4FDZ8_9HYPH</name>
<dbReference type="Pfam" id="PF02915">
    <property type="entry name" value="Rubrerythrin"/>
    <property type="match status" value="1"/>
</dbReference>
<dbReference type="PANTHER" id="PTHR33531:SF10">
    <property type="entry name" value="BLR7895 PROTEIN"/>
    <property type="match status" value="1"/>
</dbReference>
<dbReference type="Gene3D" id="1.20.1260.10">
    <property type="match status" value="1"/>
</dbReference>
<dbReference type="CDD" id="cd01045">
    <property type="entry name" value="Ferritin_like_AB"/>
    <property type="match status" value="1"/>
</dbReference>
<dbReference type="Proteomes" id="UP000744980">
    <property type="component" value="Unassembled WGS sequence"/>
</dbReference>
<dbReference type="InterPro" id="IPR009078">
    <property type="entry name" value="Ferritin-like_SF"/>
</dbReference>
<accession>A0AAW4FDZ8</accession>
<organism evidence="2 3">
    <name type="scientific">Ensifer canadensis</name>
    <dbReference type="NCBI Taxonomy" id="555315"/>
    <lineage>
        <taxon>Bacteria</taxon>
        <taxon>Pseudomonadati</taxon>
        <taxon>Pseudomonadota</taxon>
        <taxon>Alphaproteobacteria</taxon>
        <taxon>Hyphomicrobiales</taxon>
        <taxon>Rhizobiaceae</taxon>
        <taxon>Sinorhizobium/Ensifer group</taxon>
        <taxon>Ensifer</taxon>
    </lineage>
</organism>
<dbReference type="SUPFAM" id="SSF47240">
    <property type="entry name" value="Ferritin-like"/>
    <property type="match status" value="1"/>
</dbReference>
<evidence type="ECO:0000259" key="1">
    <source>
        <dbReference type="Pfam" id="PF02915"/>
    </source>
</evidence>
<dbReference type="GO" id="GO:0016491">
    <property type="term" value="F:oxidoreductase activity"/>
    <property type="evidence" value="ECO:0007669"/>
    <property type="project" value="InterPro"/>
</dbReference>
<dbReference type="PANTHER" id="PTHR33531">
    <property type="entry name" value="RUBRERYTHRIN SUBFAMILY"/>
    <property type="match status" value="1"/>
</dbReference>
<reference evidence="2 3" key="1">
    <citation type="submission" date="2020-01" db="EMBL/GenBank/DDBJ databases">
        <title>Draft genome assembly of Ensifer adhaerens T173.</title>
        <authorList>
            <person name="Craig J.E."/>
            <person name="Stinchcombe J.R."/>
        </authorList>
    </citation>
    <scope>NUCLEOTIDE SEQUENCE [LARGE SCALE GENOMIC DNA]</scope>
    <source>
        <strain evidence="2 3">T173</strain>
    </source>
</reference>
<feature type="domain" description="Rubrerythrin diiron-binding" evidence="1">
    <location>
        <begin position="16"/>
        <end position="75"/>
    </location>
</feature>
<dbReference type="InterPro" id="IPR003251">
    <property type="entry name" value="Rr_diiron-bd_dom"/>
</dbReference>